<dbReference type="CDD" id="cd03042">
    <property type="entry name" value="GST_N_Zeta"/>
    <property type="match status" value="1"/>
</dbReference>
<dbReference type="Gene3D" id="3.40.30.10">
    <property type="entry name" value="Glutaredoxin"/>
    <property type="match status" value="1"/>
</dbReference>
<protein>
    <submittedName>
        <fullName evidence="4">Maleylacetoacetate isomerase</fullName>
    </submittedName>
</protein>
<dbReference type="InterPro" id="IPR004045">
    <property type="entry name" value="Glutathione_S-Trfase_N"/>
</dbReference>
<dbReference type="CDD" id="cd03191">
    <property type="entry name" value="GST_C_Zeta"/>
    <property type="match status" value="1"/>
</dbReference>
<dbReference type="NCBIfam" id="TIGR01262">
    <property type="entry name" value="maiA"/>
    <property type="match status" value="1"/>
</dbReference>
<dbReference type="SFLD" id="SFLDS00019">
    <property type="entry name" value="Glutathione_Transferase_(cytos"/>
    <property type="match status" value="1"/>
</dbReference>
<dbReference type="InterPro" id="IPR004046">
    <property type="entry name" value="GST_C"/>
</dbReference>
<dbReference type="InterPro" id="IPR034330">
    <property type="entry name" value="GST_Zeta_C"/>
</dbReference>
<reference evidence="4 5" key="1">
    <citation type="submission" date="2018-12" db="EMBL/GenBank/DDBJ databases">
        <title>Complete Genome Sequence of the Corallopyronin A producing Myxobacterium Corallococcus coralloides B035.</title>
        <authorList>
            <person name="Bouhired S.M."/>
            <person name="Rupp O."/>
            <person name="Blom J."/>
            <person name="Schaeberle T.F."/>
            <person name="Kehraus S."/>
            <person name="Schiefer A."/>
            <person name="Pfarr K."/>
            <person name="Goesmann A."/>
            <person name="Hoerauf A."/>
            <person name="Koenig G.M."/>
        </authorList>
    </citation>
    <scope>NUCLEOTIDE SEQUENCE [LARGE SCALE GENOMIC DNA]</scope>
    <source>
        <strain evidence="4 5">B035</strain>
    </source>
</reference>
<accession>A0A410RQD0</accession>
<dbReference type="EMBL" id="CP034669">
    <property type="protein sequence ID" value="QAT84083.1"/>
    <property type="molecule type" value="Genomic_DNA"/>
</dbReference>
<dbReference type="Pfam" id="PF00043">
    <property type="entry name" value="GST_C"/>
    <property type="match status" value="1"/>
</dbReference>
<evidence type="ECO:0000259" key="3">
    <source>
        <dbReference type="PROSITE" id="PS50405"/>
    </source>
</evidence>
<evidence type="ECO:0000256" key="1">
    <source>
        <dbReference type="ARBA" id="ARBA00010007"/>
    </source>
</evidence>
<dbReference type="InterPro" id="IPR010987">
    <property type="entry name" value="Glutathione-S-Trfase_C-like"/>
</dbReference>
<dbReference type="Proteomes" id="UP000288758">
    <property type="component" value="Chromosome"/>
</dbReference>
<dbReference type="GO" id="GO:0006749">
    <property type="term" value="P:glutathione metabolic process"/>
    <property type="evidence" value="ECO:0007669"/>
    <property type="project" value="TreeGrafter"/>
</dbReference>
<gene>
    <name evidence="4" type="primary">maiA_1</name>
    <name evidence="4" type="ORF">EJ065_2506</name>
</gene>
<feature type="domain" description="GST N-terminal" evidence="2">
    <location>
        <begin position="1"/>
        <end position="84"/>
    </location>
</feature>
<dbReference type="Pfam" id="PF13417">
    <property type="entry name" value="GST_N_3"/>
    <property type="match status" value="1"/>
</dbReference>
<dbReference type="AlphaFoldDB" id="A0A410RQD0"/>
<dbReference type="PANTHER" id="PTHR42673">
    <property type="entry name" value="MALEYLACETOACETATE ISOMERASE"/>
    <property type="match status" value="1"/>
</dbReference>
<feature type="domain" description="GST C-terminal" evidence="3">
    <location>
        <begin position="89"/>
        <end position="215"/>
    </location>
</feature>
<evidence type="ECO:0000259" key="2">
    <source>
        <dbReference type="PROSITE" id="PS50404"/>
    </source>
</evidence>
<dbReference type="PROSITE" id="PS50404">
    <property type="entry name" value="GST_NTER"/>
    <property type="match status" value="1"/>
</dbReference>
<dbReference type="SFLD" id="SFLDG00358">
    <property type="entry name" value="Main_(cytGST)"/>
    <property type="match status" value="1"/>
</dbReference>
<dbReference type="InterPro" id="IPR036282">
    <property type="entry name" value="Glutathione-S-Trfase_C_sf"/>
</dbReference>
<evidence type="ECO:0000313" key="5">
    <source>
        <dbReference type="Proteomes" id="UP000288758"/>
    </source>
</evidence>
<dbReference type="GO" id="GO:0006559">
    <property type="term" value="P:L-phenylalanine catabolic process"/>
    <property type="evidence" value="ECO:0007669"/>
    <property type="project" value="TreeGrafter"/>
</dbReference>
<dbReference type="InterPro" id="IPR005955">
    <property type="entry name" value="GST_Zeta"/>
</dbReference>
<name>A0A410RQD0_CORCK</name>
<dbReference type="Gene3D" id="1.20.1050.10">
    <property type="match status" value="1"/>
</dbReference>
<evidence type="ECO:0000313" key="4">
    <source>
        <dbReference type="EMBL" id="QAT84083.1"/>
    </source>
</evidence>
<dbReference type="SUPFAM" id="SSF52833">
    <property type="entry name" value="Thioredoxin-like"/>
    <property type="match status" value="1"/>
</dbReference>
<dbReference type="GO" id="GO:0016034">
    <property type="term" value="F:maleylacetoacetate isomerase activity"/>
    <property type="evidence" value="ECO:0007669"/>
    <property type="project" value="TreeGrafter"/>
</dbReference>
<sequence length="224" mass="25744">MSLKLYSYYRSTASYRVRIALNLKGLAYEYQGVRGLRKGEPEFTERYLALNPQGLVPLLVDGEVPISQSLAIIEYLDERHPEPPLLPREPAARAHVRSLALYVACDVHPLNIMRVRKYLTQPLGLSQEEKMEWYRHWAVTGFEALERMLERSPHRGTCCHGDTPTLADLCLVPQVYNAERFKLPLDAYPTLKRIHDHCMTLPAFIAAQPHLQPDVSEYAPNEEY</sequence>
<dbReference type="InterPro" id="IPR036249">
    <property type="entry name" value="Thioredoxin-like_sf"/>
</dbReference>
<dbReference type="GO" id="GO:0005737">
    <property type="term" value="C:cytoplasm"/>
    <property type="evidence" value="ECO:0007669"/>
    <property type="project" value="InterPro"/>
</dbReference>
<dbReference type="InterPro" id="IPR034333">
    <property type="entry name" value="GST_Zeta_N"/>
</dbReference>
<comment type="similarity">
    <text evidence="1">Belongs to the GST superfamily. Zeta family.</text>
</comment>
<proteinExistence type="inferred from homology"/>
<organism evidence="4 5">
    <name type="scientific">Corallococcus coralloides</name>
    <name type="common">Myxococcus coralloides</name>
    <dbReference type="NCBI Taxonomy" id="184914"/>
    <lineage>
        <taxon>Bacteria</taxon>
        <taxon>Pseudomonadati</taxon>
        <taxon>Myxococcota</taxon>
        <taxon>Myxococcia</taxon>
        <taxon>Myxococcales</taxon>
        <taxon>Cystobacterineae</taxon>
        <taxon>Myxococcaceae</taxon>
        <taxon>Corallococcus</taxon>
    </lineage>
</organism>
<dbReference type="SUPFAM" id="SSF47616">
    <property type="entry name" value="GST C-terminal domain-like"/>
    <property type="match status" value="1"/>
</dbReference>
<keyword evidence="4" id="KW-0413">Isomerase</keyword>
<dbReference type="FunFam" id="1.20.1050.10:FF:000017">
    <property type="entry name" value="Maleylacetoacetate isomerase"/>
    <property type="match status" value="1"/>
</dbReference>
<dbReference type="RefSeq" id="WP_205694791.1">
    <property type="nucleotide sequence ID" value="NZ_CP034669.1"/>
</dbReference>
<dbReference type="PROSITE" id="PS50405">
    <property type="entry name" value="GST_CTER"/>
    <property type="match status" value="1"/>
</dbReference>
<dbReference type="PANTHER" id="PTHR42673:SF21">
    <property type="entry name" value="GLUTATHIONE S-TRANSFERASE YFCF"/>
    <property type="match status" value="1"/>
</dbReference>
<dbReference type="GO" id="GO:0004364">
    <property type="term" value="F:glutathione transferase activity"/>
    <property type="evidence" value="ECO:0007669"/>
    <property type="project" value="TreeGrafter"/>
</dbReference>
<dbReference type="InterPro" id="IPR040079">
    <property type="entry name" value="Glutathione_S-Trfase"/>
</dbReference>